<keyword evidence="1" id="KW-0472">Membrane</keyword>
<sequence length="184" mass="20613">MSGKEHMTIGTSASIGLVIGLIGLGNMSINFDMIILILGAIAGSYIPDIDSHKSTASQVFNKVLMFIIIIIALFYTFGIKFNTSYIYSLNKILDLNSKGIILFSILTVLGKLSPHRMFTHKWLGTLAFCYSTTLMGNDYLSLGFSLGYILHIIADRITKNGKYLRFFQFKLPMKNSKDKFTISW</sequence>
<name>A0A0N8VXK2_CLOBU</name>
<protein>
    <submittedName>
        <fullName evidence="3">Metal-dependent hydrolase</fullName>
    </submittedName>
</protein>
<gene>
    <name evidence="2" type="ORF">CBU02nite_28320</name>
    <name evidence="4" type="ORF">FF104_07950</name>
    <name evidence="3" type="ORF">GND98_012670</name>
</gene>
<evidence type="ECO:0000313" key="6">
    <source>
        <dbReference type="Proteomes" id="UP000474042"/>
    </source>
</evidence>
<dbReference type="InterPro" id="IPR007404">
    <property type="entry name" value="YdjM-like"/>
</dbReference>
<accession>A0A0N8VXK2</accession>
<dbReference type="RefSeq" id="WP_003427684.1">
    <property type="nucleotide sequence ID" value="NZ_AP019716.1"/>
</dbReference>
<evidence type="ECO:0000313" key="4">
    <source>
        <dbReference type="EMBL" id="QMW90897.1"/>
    </source>
</evidence>
<feature type="transmembrane region" description="Helical" evidence="1">
    <location>
        <begin position="59"/>
        <end position="79"/>
    </location>
</feature>
<dbReference type="Proteomes" id="UP000474042">
    <property type="component" value="Unassembled WGS sequence"/>
</dbReference>
<proteinExistence type="predicted"/>
<evidence type="ECO:0000313" key="7">
    <source>
        <dbReference type="Proteomes" id="UP000515243"/>
    </source>
</evidence>
<keyword evidence="3" id="KW-0378">Hydrolase</keyword>
<dbReference type="Proteomes" id="UP000515243">
    <property type="component" value="Chromosome 1"/>
</dbReference>
<feature type="transmembrane region" description="Helical" evidence="1">
    <location>
        <begin position="6"/>
        <end position="24"/>
    </location>
</feature>
<evidence type="ECO:0000313" key="3">
    <source>
        <dbReference type="EMBL" id="NAS18698.1"/>
    </source>
</evidence>
<dbReference type="Pfam" id="PF04307">
    <property type="entry name" value="YdjM"/>
    <property type="match status" value="1"/>
</dbReference>
<organism evidence="2 5">
    <name type="scientific">Clostridium butyricum</name>
    <dbReference type="NCBI Taxonomy" id="1492"/>
    <lineage>
        <taxon>Bacteria</taxon>
        <taxon>Bacillati</taxon>
        <taxon>Bacillota</taxon>
        <taxon>Clostridia</taxon>
        <taxon>Eubacteriales</taxon>
        <taxon>Clostridiaceae</taxon>
        <taxon>Clostridium</taxon>
    </lineage>
</organism>
<reference evidence="3 6" key="3">
    <citation type="submission" date="2020-01" db="EMBL/GenBank/DDBJ databases">
        <title>Genome sequence of a 1,3-propanediol producer, Clostridium butyricum S3.</title>
        <authorList>
            <person name="Zhou J."/>
        </authorList>
    </citation>
    <scope>NUCLEOTIDE SEQUENCE [LARGE SCALE GENOMIC DNA]</scope>
    <source>
        <strain evidence="3 6">S3</strain>
    </source>
</reference>
<dbReference type="Proteomes" id="UP000321089">
    <property type="component" value="Unassembled WGS sequence"/>
</dbReference>
<dbReference type="EMBL" id="CP040626">
    <property type="protein sequence ID" value="QMW90897.1"/>
    <property type="molecule type" value="Genomic_DNA"/>
</dbReference>
<evidence type="ECO:0000256" key="1">
    <source>
        <dbReference type="SAM" id="Phobius"/>
    </source>
</evidence>
<evidence type="ECO:0000313" key="5">
    <source>
        <dbReference type="Proteomes" id="UP000321089"/>
    </source>
</evidence>
<evidence type="ECO:0000313" key="2">
    <source>
        <dbReference type="EMBL" id="GEQ22326.1"/>
    </source>
</evidence>
<dbReference type="EMBL" id="WOFV02000040">
    <property type="protein sequence ID" value="NAS18698.1"/>
    <property type="molecule type" value="Genomic_DNA"/>
</dbReference>
<reference evidence="4 7" key="1">
    <citation type="submission" date="2019-05" db="EMBL/GenBank/DDBJ databases">
        <authorList>
            <person name="Schori C."/>
            <person name="Ahrens C."/>
        </authorList>
    </citation>
    <scope>NUCLEOTIDE SEQUENCE [LARGE SCALE GENOMIC DNA]</scope>
    <source>
        <strain evidence="4 7">DSM 10702</strain>
    </source>
</reference>
<keyword evidence="1" id="KW-0812">Transmembrane</keyword>
<reference evidence="2 5" key="2">
    <citation type="submission" date="2019-07" db="EMBL/GenBank/DDBJ databases">
        <title>Whole genome shotgun sequence of Clostridium butyricum NBRC 3858.</title>
        <authorList>
            <person name="Hosoyama A."/>
            <person name="Uohara A."/>
            <person name="Ohji S."/>
            <person name="Ichikawa N."/>
        </authorList>
    </citation>
    <scope>NUCLEOTIDE SEQUENCE [LARGE SCALE GENOMIC DNA]</scope>
    <source>
        <strain evidence="2 5">NBRC 3858</strain>
    </source>
</reference>
<feature type="transmembrane region" description="Helical" evidence="1">
    <location>
        <begin position="100"/>
        <end position="119"/>
    </location>
</feature>
<keyword evidence="1" id="KW-1133">Transmembrane helix</keyword>
<dbReference type="EMBL" id="BKBC01000045">
    <property type="protein sequence ID" value="GEQ22326.1"/>
    <property type="molecule type" value="Genomic_DNA"/>
</dbReference>
<feature type="transmembrane region" description="Helical" evidence="1">
    <location>
        <begin position="139"/>
        <end position="158"/>
    </location>
</feature>
<dbReference type="GeneID" id="92944089"/>
<dbReference type="AlphaFoldDB" id="A0A0N8VXK2"/>
<dbReference type="GO" id="GO:0016787">
    <property type="term" value="F:hydrolase activity"/>
    <property type="evidence" value="ECO:0007669"/>
    <property type="project" value="UniProtKB-KW"/>
</dbReference>